<sequence length="188" mass="22146">AKVYWVASNDYHDWEFSYGPLTVLNITYSPNYEISWLFQTICMNSFAAYFSATDLITAAILVHISFQFKLLQNYIKEIVKVSYKEMLMDKCTPDFICYDDNDLCGEKEIDNTLIDWKYLKRTLKNAVEYHLAIISIVNELENMFRHRKHLQSLYRPLKNIIFVLDYAEVLFGLHGLTAREILKFATPK</sequence>
<proteinExistence type="predicted"/>
<keyword evidence="4" id="KW-0552">Olfaction</keyword>
<reference evidence="10" key="1">
    <citation type="submission" date="2019-08" db="EMBL/GenBank/DDBJ databases">
        <title>The genome of the North American firefly Photinus pyralis.</title>
        <authorList>
            <consortium name="Photinus pyralis genome working group"/>
            <person name="Fallon T.R."/>
            <person name="Sander Lower S.E."/>
            <person name="Weng J.-K."/>
        </authorList>
    </citation>
    <scope>NUCLEOTIDE SEQUENCE</scope>
    <source>
        <strain evidence="10">TRF0915ILg1</strain>
        <tissue evidence="10">Whole body</tissue>
    </source>
</reference>
<dbReference type="GO" id="GO:0004984">
    <property type="term" value="F:olfactory receptor activity"/>
    <property type="evidence" value="ECO:0007669"/>
    <property type="project" value="InterPro"/>
</dbReference>
<dbReference type="GO" id="GO:0016020">
    <property type="term" value="C:membrane"/>
    <property type="evidence" value="ECO:0007669"/>
    <property type="project" value="UniProtKB-SubCell"/>
</dbReference>
<evidence type="ECO:0000313" key="11">
    <source>
        <dbReference type="Proteomes" id="UP000801492"/>
    </source>
</evidence>
<dbReference type="GO" id="GO:0007165">
    <property type="term" value="P:signal transduction"/>
    <property type="evidence" value="ECO:0007669"/>
    <property type="project" value="UniProtKB-KW"/>
</dbReference>
<evidence type="ECO:0000256" key="3">
    <source>
        <dbReference type="ARBA" id="ARBA00022692"/>
    </source>
</evidence>
<comment type="caution">
    <text evidence="10">The sequence shown here is derived from an EMBL/GenBank/DDBJ whole genome shotgun (WGS) entry which is preliminary data.</text>
</comment>
<dbReference type="OrthoDB" id="6597368at2759"/>
<keyword evidence="3 9" id="KW-0812">Transmembrane</keyword>
<evidence type="ECO:0000256" key="1">
    <source>
        <dbReference type="ARBA" id="ARBA00004141"/>
    </source>
</evidence>
<organism evidence="10 11">
    <name type="scientific">Ignelater luminosus</name>
    <name type="common">Cucubano</name>
    <name type="synonym">Pyrophorus luminosus</name>
    <dbReference type="NCBI Taxonomy" id="2038154"/>
    <lineage>
        <taxon>Eukaryota</taxon>
        <taxon>Metazoa</taxon>
        <taxon>Ecdysozoa</taxon>
        <taxon>Arthropoda</taxon>
        <taxon>Hexapoda</taxon>
        <taxon>Insecta</taxon>
        <taxon>Pterygota</taxon>
        <taxon>Neoptera</taxon>
        <taxon>Endopterygota</taxon>
        <taxon>Coleoptera</taxon>
        <taxon>Polyphaga</taxon>
        <taxon>Elateriformia</taxon>
        <taxon>Elateroidea</taxon>
        <taxon>Elateridae</taxon>
        <taxon>Agrypninae</taxon>
        <taxon>Pyrophorini</taxon>
        <taxon>Ignelater</taxon>
    </lineage>
</organism>
<feature type="transmembrane region" description="Helical" evidence="9">
    <location>
        <begin position="46"/>
        <end position="66"/>
    </location>
</feature>
<dbReference type="EMBL" id="VTPC01003438">
    <property type="protein sequence ID" value="KAF2898513.1"/>
    <property type="molecule type" value="Genomic_DNA"/>
</dbReference>
<evidence type="ECO:0000256" key="5">
    <source>
        <dbReference type="ARBA" id="ARBA00022989"/>
    </source>
</evidence>
<evidence type="ECO:0000256" key="7">
    <source>
        <dbReference type="ARBA" id="ARBA00023170"/>
    </source>
</evidence>
<keyword evidence="8" id="KW-0807">Transducer</keyword>
<protein>
    <submittedName>
        <fullName evidence="10">Uncharacterized protein</fullName>
    </submittedName>
</protein>
<comment type="subcellular location">
    <subcellularLocation>
        <location evidence="1">Membrane</location>
        <topology evidence="1">Multi-pass membrane protein</topology>
    </subcellularLocation>
</comment>
<evidence type="ECO:0000313" key="10">
    <source>
        <dbReference type="EMBL" id="KAF2898513.1"/>
    </source>
</evidence>
<keyword evidence="11" id="KW-1185">Reference proteome</keyword>
<keyword evidence="6 9" id="KW-0472">Membrane</keyword>
<evidence type="ECO:0000256" key="6">
    <source>
        <dbReference type="ARBA" id="ARBA00023136"/>
    </source>
</evidence>
<dbReference type="AlphaFoldDB" id="A0A8K0GHT5"/>
<gene>
    <name evidence="10" type="ORF">ILUMI_07661</name>
</gene>
<dbReference type="Pfam" id="PF02949">
    <property type="entry name" value="7tm_6"/>
    <property type="match status" value="1"/>
</dbReference>
<evidence type="ECO:0000256" key="4">
    <source>
        <dbReference type="ARBA" id="ARBA00022725"/>
    </source>
</evidence>
<keyword evidence="5 9" id="KW-1133">Transmembrane helix</keyword>
<keyword evidence="7" id="KW-0675">Receptor</keyword>
<evidence type="ECO:0000256" key="8">
    <source>
        <dbReference type="ARBA" id="ARBA00023224"/>
    </source>
</evidence>
<dbReference type="Proteomes" id="UP000801492">
    <property type="component" value="Unassembled WGS sequence"/>
</dbReference>
<keyword evidence="2" id="KW-0716">Sensory transduction</keyword>
<accession>A0A8K0GHT5</accession>
<name>A0A8K0GHT5_IGNLU</name>
<evidence type="ECO:0000256" key="2">
    <source>
        <dbReference type="ARBA" id="ARBA00022606"/>
    </source>
</evidence>
<dbReference type="GO" id="GO:0005549">
    <property type="term" value="F:odorant binding"/>
    <property type="evidence" value="ECO:0007669"/>
    <property type="project" value="InterPro"/>
</dbReference>
<dbReference type="InterPro" id="IPR004117">
    <property type="entry name" value="7tm6_olfct_rcpt"/>
</dbReference>
<evidence type="ECO:0000256" key="9">
    <source>
        <dbReference type="SAM" id="Phobius"/>
    </source>
</evidence>
<feature type="non-terminal residue" evidence="10">
    <location>
        <position position="1"/>
    </location>
</feature>